<accession>A0ABR2NN07</accession>
<gene>
    <name evidence="7" type="ORF">V6N11_013299</name>
</gene>
<feature type="domain" description="NB-ARC" evidence="5">
    <location>
        <begin position="83"/>
        <end position="200"/>
    </location>
</feature>
<keyword evidence="8" id="KW-1185">Reference proteome</keyword>
<evidence type="ECO:0000256" key="1">
    <source>
        <dbReference type="ARBA" id="ARBA00008894"/>
    </source>
</evidence>
<evidence type="ECO:0000313" key="8">
    <source>
        <dbReference type="Proteomes" id="UP001396334"/>
    </source>
</evidence>
<dbReference type="SUPFAM" id="SSF52540">
    <property type="entry name" value="P-loop containing nucleoside triphosphate hydrolases"/>
    <property type="match status" value="1"/>
</dbReference>
<keyword evidence="2" id="KW-0433">Leucine-rich repeat</keyword>
<dbReference type="PANTHER" id="PTHR33463:SF212">
    <property type="entry name" value="AND NB-ARC DOMAINS-CONTAINING DISEASE RESISTANCE PROTEIN, PUTATIVE-RELATED"/>
    <property type="match status" value="1"/>
</dbReference>
<dbReference type="Pfam" id="PF13855">
    <property type="entry name" value="LRR_8"/>
    <property type="match status" value="1"/>
</dbReference>
<dbReference type="SUPFAM" id="SSF52058">
    <property type="entry name" value="L domain-like"/>
    <property type="match status" value="1"/>
</dbReference>
<dbReference type="PANTHER" id="PTHR33463">
    <property type="entry name" value="NB-ARC DOMAIN-CONTAINING PROTEIN-RELATED"/>
    <property type="match status" value="1"/>
</dbReference>
<keyword evidence="4" id="KW-0611">Plant defense</keyword>
<evidence type="ECO:0000259" key="5">
    <source>
        <dbReference type="Pfam" id="PF00931"/>
    </source>
</evidence>
<dbReference type="InterPro" id="IPR050905">
    <property type="entry name" value="Plant_NBS-LRR"/>
</dbReference>
<evidence type="ECO:0000256" key="2">
    <source>
        <dbReference type="ARBA" id="ARBA00022614"/>
    </source>
</evidence>
<organism evidence="7 8">
    <name type="scientific">Hibiscus sabdariffa</name>
    <name type="common">roselle</name>
    <dbReference type="NCBI Taxonomy" id="183260"/>
    <lineage>
        <taxon>Eukaryota</taxon>
        <taxon>Viridiplantae</taxon>
        <taxon>Streptophyta</taxon>
        <taxon>Embryophyta</taxon>
        <taxon>Tracheophyta</taxon>
        <taxon>Spermatophyta</taxon>
        <taxon>Magnoliopsida</taxon>
        <taxon>eudicotyledons</taxon>
        <taxon>Gunneridae</taxon>
        <taxon>Pentapetalae</taxon>
        <taxon>rosids</taxon>
        <taxon>malvids</taxon>
        <taxon>Malvales</taxon>
        <taxon>Malvaceae</taxon>
        <taxon>Malvoideae</taxon>
        <taxon>Hibiscus</taxon>
    </lineage>
</organism>
<dbReference type="Proteomes" id="UP001396334">
    <property type="component" value="Unassembled WGS sequence"/>
</dbReference>
<dbReference type="InterPro" id="IPR058922">
    <property type="entry name" value="WHD_DRP"/>
</dbReference>
<evidence type="ECO:0000256" key="3">
    <source>
        <dbReference type="ARBA" id="ARBA00022737"/>
    </source>
</evidence>
<feature type="domain" description="Disease resistance protein winged helix" evidence="6">
    <location>
        <begin position="287"/>
        <end position="357"/>
    </location>
</feature>
<dbReference type="Gene3D" id="3.80.10.10">
    <property type="entry name" value="Ribonuclease Inhibitor"/>
    <property type="match status" value="1"/>
</dbReference>
<comment type="similarity">
    <text evidence="1">Belongs to the disease resistance NB-LRR family.</text>
</comment>
<dbReference type="InterPro" id="IPR002182">
    <property type="entry name" value="NB-ARC"/>
</dbReference>
<dbReference type="PRINTS" id="PR00364">
    <property type="entry name" value="DISEASERSIST"/>
</dbReference>
<dbReference type="InterPro" id="IPR036388">
    <property type="entry name" value="WH-like_DNA-bd_sf"/>
</dbReference>
<protein>
    <recommendedName>
        <fullName evidence="9">NB-ARC domain-containing protein</fullName>
    </recommendedName>
</protein>
<dbReference type="SMART" id="SM00369">
    <property type="entry name" value="LRR_TYP"/>
    <property type="match status" value="4"/>
</dbReference>
<dbReference type="InterPro" id="IPR027417">
    <property type="entry name" value="P-loop_NTPase"/>
</dbReference>
<dbReference type="InterPro" id="IPR001611">
    <property type="entry name" value="Leu-rich_rpt"/>
</dbReference>
<name>A0ABR2NN07_9ROSI</name>
<dbReference type="Gene3D" id="1.10.10.10">
    <property type="entry name" value="Winged helix-like DNA-binding domain superfamily/Winged helix DNA-binding domain"/>
    <property type="match status" value="1"/>
</dbReference>
<sequence>MQRLEKSWRKLKIQVNVKHNLSYQYVFPTPQKLDILLQGLVSSSLFSVSFNLPDLAQPAQSQAQINGVHRVCNWNCKLSWNSRRRFDRVIWVTISKDFNVIKLQDDIASRLNLKEDLAEGGDKVRRAAILSEMLKKVGKHILITLEEVGIPEPSSSNQCKLVLTTRSMQICKRMGCKDILVRPLSEEEALLLFLNKVGPNIVQSTTIMPTLRLVVNECAGLPLTVVVVAGTLKGEDDPRIWKTALKELKRRIGMVEGVEAKVIECLKFSFDHLKDEKVKHCFLYCALYPEDFEIWKDELIECWIDEGFIDEMDTRQDMEDKGHAFLKKLEDSCLIENATSLYDRPCVKMHDAVRDMALSITSLNPRYIEKVSFMENSISEIPEDMSPPNSQLLTTLLLQHNPIEKISNAFFADMLHLNVLNLSFTDIESLPNSISELKNLTTLLLGSCSQLRHVPCLSKLQGLKKLDLNRTEIEEVPEGMDMLVNLRYLDLDEANLKDIPVGLLPKLTRLQHLKIDLRNAKASVEEVMTLQNLECFEGYFQDMHELNKFLSMQQPKSELIMLPFDVQDLEFSVWYHFESLNHAIPSLENANRLTNCRIADCEEMECVVSLSLSSSSTHPFHSLEKLYLYDLPKLREVIKVERFESTTISTLTPSATFSCLKVIDITRPCLFFTISISFDLRDLAQVVYKQPSRRDKSMKYVETTLAVINCIGAPVCKYTESTMIIYLCRARNGKLVEEKIQELQTFLDAAESLVIDAPSVGLPLPTSVTVWVVRIC</sequence>
<dbReference type="EMBL" id="JBBPBN010000117">
    <property type="protein sequence ID" value="KAK8977513.1"/>
    <property type="molecule type" value="Genomic_DNA"/>
</dbReference>
<evidence type="ECO:0008006" key="9">
    <source>
        <dbReference type="Google" id="ProtNLM"/>
    </source>
</evidence>
<dbReference type="InterPro" id="IPR003591">
    <property type="entry name" value="Leu-rich_rpt_typical-subtyp"/>
</dbReference>
<reference evidence="7 8" key="1">
    <citation type="journal article" date="2024" name="G3 (Bethesda)">
        <title>Genome assembly of Hibiscus sabdariffa L. provides insights into metabolisms of medicinal natural products.</title>
        <authorList>
            <person name="Kim T."/>
        </authorList>
    </citation>
    <scope>NUCLEOTIDE SEQUENCE [LARGE SCALE GENOMIC DNA]</scope>
    <source>
        <strain evidence="7">TK-2024</strain>
        <tissue evidence="7">Old leaves</tissue>
    </source>
</reference>
<proteinExistence type="inferred from homology"/>
<evidence type="ECO:0000313" key="7">
    <source>
        <dbReference type="EMBL" id="KAK8977513.1"/>
    </source>
</evidence>
<comment type="caution">
    <text evidence="7">The sequence shown here is derived from an EMBL/GenBank/DDBJ whole genome shotgun (WGS) entry which is preliminary data.</text>
</comment>
<evidence type="ECO:0000259" key="6">
    <source>
        <dbReference type="Pfam" id="PF23559"/>
    </source>
</evidence>
<dbReference type="InterPro" id="IPR032675">
    <property type="entry name" value="LRR_dom_sf"/>
</dbReference>
<evidence type="ECO:0000256" key="4">
    <source>
        <dbReference type="ARBA" id="ARBA00022821"/>
    </source>
</evidence>
<keyword evidence="3" id="KW-0677">Repeat</keyword>
<dbReference type="Pfam" id="PF23559">
    <property type="entry name" value="WHD_DRP"/>
    <property type="match status" value="1"/>
</dbReference>
<dbReference type="Pfam" id="PF00931">
    <property type="entry name" value="NB-ARC"/>
    <property type="match status" value="1"/>
</dbReference>
<dbReference type="Gene3D" id="3.40.50.300">
    <property type="entry name" value="P-loop containing nucleotide triphosphate hydrolases"/>
    <property type="match status" value="1"/>
</dbReference>